<dbReference type="InterPro" id="IPR050679">
    <property type="entry name" value="Bact_HTH_transcr_reg"/>
</dbReference>
<dbReference type="EMBL" id="JAIULA010000007">
    <property type="protein sequence ID" value="MCP0886634.1"/>
    <property type="molecule type" value="Genomic_DNA"/>
</dbReference>
<comment type="caution">
    <text evidence="5">The sequence shown here is derived from an EMBL/GenBank/DDBJ whole genome shotgun (WGS) entry which is preliminary data.</text>
</comment>
<evidence type="ECO:0000256" key="1">
    <source>
        <dbReference type="ARBA" id="ARBA00023015"/>
    </source>
</evidence>
<dbReference type="PROSITE" id="PS50949">
    <property type="entry name" value="HTH_GNTR"/>
    <property type="match status" value="1"/>
</dbReference>
<dbReference type="PRINTS" id="PR00035">
    <property type="entry name" value="HTHGNTR"/>
</dbReference>
<dbReference type="InterPro" id="IPR036390">
    <property type="entry name" value="WH_DNA-bd_sf"/>
</dbReference>
<dbReference type="GO" id="GO:0045892">
    <property type="term" value="P:negative regulation of DNA-templated transcription"/>
    <property type="evidence" value="ECO:0007669"/>
    <property type="project" value="TreeGrafter"/>
</dbReference>
<dbReference type="InterPro" id="IPR036388">
    <property type="entry name" value="WH-like_DNA-bd_sf"/>
</dbReference>
<dbReference type="GO" id="GO:0003700">
    <property type="term" value="F:DNA-binding transcription factor activity"/>
    <property type="evidence" value="ECO:0007669"/>
    <property type="project" value="InterPro"/>
</dbReference>
<dbReference type="SMART" id="SM00345">
    <property type="entry name" value="HTH_GNTR"/>
    <property type="match status" value="1"/>
</dbReference>
<keyword evidence="6" id="KW-1185">Reference proteome</keyword>
<organism evidence="5 6">
    <name type="scientific">Ligilactobacillus ubinensis</name>
    <dbReference type="NCBI Taxonomy" id="2876789"/>
    <lineage>
        <taxon>Bacteria</taxon>
        <taxon>Bacillati</taxon>
        <taxon>Bacillota</taxon>
        <taxon>Bacilli</taxon>
        <taxon>Lactobacillales</taxon>
        <taxon>Lactobacillaceae</taxon>
        <taxon>Ligilactobacillus</taxon>
    </lineage>
</organism>
<evidence type="ECO:0000313" key="6">
    <source>
        <dbReference type="Proteomes" id="UP001139006"/>
    </source>
</evidence>
<dbReference type="SUPFAM" id="SSF64288">
    <property type="entry name" value="Chorismate lyase-like"/>
    <property type="match status" value="1"/>
</dbReference>
<dbReference type="GO" id="GO:0003677">
    <property type="term" value="F:DNA binding"/>
    <property type="evidence" value="ECO:0007669"/>
    <property type="project" value="UniProtKB-KW"/>
</dbReference>
<feature type="domain" description="HTH gntR-type" evidence="4">
    <location>
        <begin position="1"/>
        <end position="69"/>
    </location>
</feature>
<dbReference type="CDD" id="cd07377">
    <property type="entry name" value="WHTH_GntR"/>
    <property type="match status" value="1"/>
</dbReference>
<dbReference type="RefSeq" id="WP_253359916.1">
    <property type="nucleotide sequence ID" value="NZ_JAIULA010000007.1"/>
</dbReference>
<evidence type="ECO:0000256" key="3">
    <source>
        <dbReference type="ARBA" id="ARBA00023163"/>
    </source>
</evidence>
<name>A0A9X2JL82_9LACO</name>
<dbReference type="PANTHER" id="PTHR44846:SF4">
    <property type="entry name" value="HTH GNTR-TYPE DOMAIN-CONTAINING PROTEIN"/>
    <property type="match status" value="1"/>
</dbReference>
<dbReference type="InterPro" id="IPR000524">
    <property type="entry name" value="Tscrpt_reg_HTH_GntR"/>
</dbReference>
<keyword evidence="2" id="KW-0238">DNA-binding</keyword>
<reference evidence="5 6" key="1">
    <citation type="journal article" date="2023" name="Int. J. Syst. Evol. Microbiol.">
        <title>Ligilactobacillus ubinensis sp. nov., a novel species isolated from the wild ferment of a durian fruit (Durio zibethinus).</title>
        <authorList>
            <person name="Heng Y.C."/>
            <person name="Menon N."/>
            <person name="Chen B."/>
            <person name="Loo B.Z.L."/>
            <person name="Wong G.W.J."/>
            <person name="Lim A.C.H."/>
            <person name="Silvaraju S."/>
            <person name="Kittelmann S."/>
        </authorList>
    </citation>
    <scope>NUCLEOTIDE SEQUENCE [LARGE SCALE GENOMIC DNA]</scope>
    <source>
        <strain evidence="5 6">WILCCON 0076</strain>
    </source>
</reference>
<keyword evidence="3" id="KW-0804">Transcription</keyword>
<dbReference type="Proteomes" id="UP001139006">
    <property type="component" value="Unassembled WGS sequence"/>
</dbReference>
<evidence type="ECO:0000256" key="2">
    <source>
        <dbReference type="ARBA" id="ARBA00023125"/>
    </source>
</evidence>
<dbReference type="Pfam" id="PF07702">
    <property type="entry name" value="UTRA"/>
    <property type="match status" value="1"/>
</dbReference>
<dbReference type="SUPFAM" id="SSF46785">
    <property type="entry name" value="Winged helix' DNA-binding domain"/>
    <property type="match status" value="1"/>
</dbReference>
<gene>
    <name evidence="5" type="ORF">LB941_04695</name>
</gene>
<dbReference type="Gene3D" id="1.10.10.10">
    <property type="entry name" value="Winged helix-like DNA-binding domain superfamily/Winged helix DNA-binding domain"/>
    <property type="match status" value="1"/>
</dbReference>
<evidence type="ECO:0000313" key="5">
    <source>
        <dbReference type="EMBL" id="MCP0886634.1"/>
    </source>
</evidence>
<keyword evidence="1" id="KW-0805">Transcription regulation</keyword>
<dbReference type="Gene3D" id="3.40.1410.10">
    <property type="entry name" value="Chorismate lyase-like"/>
    <property type="match status" value="1"/>
</dbReference>
<protein>
    <submittedName>
        <fullName evidence="5">GntR family transcriptional regulator</fullName>
    </submittedName>
</protein>
<dbReference type="AlphaFoldDB" id="A0A9X2JL82"/>
<accession>A0A9X2JL82</accession>
<proteinExistence type="predicted"/>
<dbReference type="Pfam" id="PF00392">
    <property type="entry name" value="GntR"/>
    <property type="match status" value="1"/>
</dbReference>
<evidence type="ECO:0000259" key="4">
    <source>
        <dbReference type="PROSITE" id="PS50949"/>
    </source>
</evidence>
<sequence length="245" mass="28148">MYKYQIISRKLREKFTDGTYQPGDLLPDQNELAKEFNTTRMTVRKAIQWLIVEGIVYTKRGSGTFLRKDYHKKAKNDLDSSVDRPIGATLTYAGHKVTSKVLSIDARLPTKDEQNELFITPEEPVYVIKRVRYVDNKVYAFEHTIMPTRITKITKKILEGSIYKHLADNEHIHIAGSHRRIHAIKATQEDVEAMGVTLNDPVLAINQISYTEEGEPFEKSEEHFPYESSSVIADVDLSDTGYQRK</sequence>
<dbReference type="PANTHER" id="PTHR44846">
    <property type="entry name" value="MANNOSYL-D-GLYCERATE TRANSPORT/METABOLISM SYSTEM REPRESSOR MNGR-RELATED"/>
    <property type="match status" value="1"/>
</dbReference>
<dbReference type="InterPro" id="IPR028978">
    <property type="entry name" value="Chorismate_lyase_/UTRA_dom_sf"/>
</dbReference>
<dbReference type="InterPro" id="IPR011663">
    <property type="entry name" value="UTRA"/>
</dbReference>
<dbReference type="SMART" id="SM00866">
    <property type="entry name" value="UTRA"/>
    <property type="match status" value="1"/>
</dbReference>